<evidence type="ECO:0000256" key="5">
    <source>
        <dbReference type="PIRSR" id="PIRSR000114-1"/>
    </source>
</evidence>
<evidence type="ECO:0000256" key="9">
    <source>
        <dbReference type="RuleBase" id="RU361243"/>
    </source>
</evidence>
<evidence type="ECO:0000259" key="11">
    <source>
        <dbReference type="Pfam" id="PF07479"/>
    </source>
</evidence>
<feature type="binding site" evidence="7">
    <location>
        <begin position="65"/>
        <end position="70"/>
    </location>
    <ligand>
        <name>NAD(+)</name>
        <dbReference type="ChEBI" id="CHEBI:57540"/>
    </ligand>
</feature>
<dbReference type="PRINTS" id="PR00077">
    <property type="entry name" value="GPDHDRGNASE"/>
</dbReference>
<dbReference type="GO" id="GO:0141152">
    <property type="term" value="F:glycerol-3-phosphate dehydrogenase (NAD+) activity"/>
    <property type="evidence" value="ECO:0007669"/>
    <property type="project" value="UniProtKB-UniRule"/>
</dbReference>
<evidence type="ECO:0000313" key="12">
    <source>
        <dbReference type="EMBL" id="JAT51534.1"/>
    </source>
</evidence>
<dbReference type="InterPro" id="IPR008927">
    <property type="entry name" value="6-PGluconate_DH-like_C_sf"/>
</dbReference>
<dbReference type="InterPro" id="IPR036291">
    <property type="entry name" value="NAD(P)-bd_dom_sf"/>
</dbReference>
<feature type="binding site" evidence="7">
    <location>
        <position position="152"/>
    </location>
    <ligand>
        <name>NAD(+)</name>
        <dbReference type="ChEBI" id="CHEBI:57540"/>
    </ligand>
</feature>
<feature type="domain" description="Glycerol-3-phosphate dehydrogenase NAD-dependent N-terminal" evidence="10">
    <location>
        <begin position="60"/>
        <end position="227"/>
    </location>
</feature>
<dbReference type="InterPro" id="IPR017751">
    <property type="entry name" value="G3P_DH_NAD-dep_euk"/>
</dbReference>
<dbReference type="NCBIfam" id="TIGR03376">
    <property type="entry name" value="glycerol3P_DH"/>
    <property type="match status" value="1"/>
</dbReference>
<comment type="catalytic activity">
    <reaction evidence="4 9">
        <text>sn-glycerol 3-phosphate + NAD(+) = dihydroxyacetone phosphate + NADH + H(+)</text>
        <dbReference type="Rhea" id="RHEA:11092"/>
        <dbReference type="ChEBI" id="CHEBI:15378"/>
        <dbReference type="ChEBI" id="CHEBI:57540"/>
        <dbReference type="ChEBI" id="CHEBI:57597"/>
        <dbReference type="ChEBI" id="CHEBI:57642"/>
        <dbReference type="ChEBI" id="CHEBI:57945"/>
        <dbReference type="EC" id="1.1.1.8"/>
    </reaction>
</comment>
<evidence type="ECO:0000256" key="8">
    <source>
        <dbReference type="RuleBase" id="RU000437"/>
    </source>
</evidence>
<dbReference type="InterPro" id="IPR013328">
    <property type="entry name" value="6PGD_dom2"/>
</dbReference>
<dbReference type="PROSITE" id="PS00957">
    <property type="entry name" value="NAD_G3PDH"/>
    <property type="match status" value="1"/>
</dbReference>
<dbReference type="InterPro" id="IPR006168">
    <property type="entry name" value="G3P_DH_NAD-dep"/>
</dbReference>
<keyword evidence="2 8" id="KW-0560">Oxidoreductase</keyword>
<comment type="similarity">
    <text evidence="1 8">Belongs to the NAD-dependent glycerol-3-phosphate dehydrogenase family.</text>
</comment>
<dbReference type="Gene3D" id="3.40.50.720">
    <property type="entry name" value="NAD(P)-binding Rossmann-like Domain"/>
    <property type="match status" value="1"/>
</dbReference>
<evidence type="ECO:0000256" key="6">
    <source>
        <dbReference type="PIRSR" id="PIRSR000114-2"/>
    </source>
</evidence>
<keyword evidence="3 7" id="KW-0520">NAD</keyword>
<dbReference type="GO" id="GO:0042803">
    <property type="term" value="F:protein homodimerization activity"/>
    <property type="evidence" value="ECO:0007669"/>
    <property type="project" value="InterPro"/>
</dbReference>
<dbReference type="EC" id="1.1.1.8" evidence="9"/>
<dbReference type="Pfam" id="PF01210">
    <property type="entry name" value="NAD_Gly3P_dh_N"/>
    <property type="match status" value="1"/>
</dbReference>
<dbReference type="Gene3D" id="1.10.1040.10">
    <property type="entry name" value="N-(1-d-carboxylethyl)-l-norvaline Dehydrogenase, domain 2"/>
    <property type="match status" value="1"/>
</dbReference>
<sequence>MKLHLFSHQFKQFKKFNRTYYYHKNFLLNFTNKSNNFPLISKKYLFHTMVNEAKLADVEKVAVIGSGNWGTVIARMLGENVVRQKGFDHEIKMWVFEEKIGERKLTELINEKHENVKYLPGFSIPENVVAVPDILDAAKDATILVIVIPHQFVRGVCNGLKGKIHPKAKAISLVKGFDTTETGIRPISHVIKEALGISVCSLSGANLANEIAEEKFSETTIGYNNLQEGELFKRLFETKYFKVGIVDDVLGVELCGALKNVIAIGAGMVDGLKLGENTKAAVIRIGLLEMKKYIKMFYKGIKDETFFESCGIADVITTCYGGRNRKAAEAFITSGKSFDQLEKELLNGQKLQGTLTAQELYKVLNQKGLEKEFPLFTTVYKIVFEGLDPRKVVDDDII</sequence>
<protein>
    <recommendedName>
        <fullName evidence="9">Glycerol-3-phosphate dehydrogenase [NAD(+)]</fullName>
        <ecNumber evidence="9">1.1.1.8</ecNumber>
    </recommendedName>
</protein>
<evidence type="ECO:0000256" key="7">
    <source>
        <dbReference type="PIRSR" id="PIRSR000114-3"/>
    </source>
</evidence>
<evidence type="ECO:0000259" key="10">
    <source>
        <dbReference type="Pfam" id="PF01210"/>
    </source>
</evidence>
<accession>A0A1D1YA96</accession>
<dbReference type="InterPro" id="IPR006109">
    <property type="entry name" value="G3P_DH_NAD-dep_C"/>
</dbReference>
<dbReference type="GO" id="GO:0005975">
    <property type="term" value="P:carbohydrate metabolic process"/>
    <property type="evidence" value="ECO:0007669"/>
    <property type="project" value="InterPro"/>
</dbReference>
<gene>
    <name evidence="12" type="primary">Gpd1l</name>
    <name evidence="12" type="ORF">g.23474</name>
</gene>
<reference evidence="12" key="1">
    <citation type="submission" date="2015-07" db="EMBL/GenBank/DDBJ databases">
        <title>Transcriptome Assembly of Anthurium amnicola.</title>
        <authorList>
            <person name="Suzuki J."/>
        </authorList>
    </citation>
    <scope>NUCLEOTIDE SEQUENCE</scope>
</reference>
<evidence type="ECO:0000256" key="2">
    <source>
        <dbReference type="ARBA" id="ARBA00023002"/>
    </source>
</evidence>
<proteinExistence type="inferred from homology"/>
<feature type="domain" description="Glycerol-3-phosphate dehydrogenase NAD-dependent C-terminal" evidence="11">
    <location>
        <begin position="248"/>
        <end position="393"/>
    </location>
</feature>
<feature type="binding site" evidence="7">
    <location>
        <position position="208"/>
    </location>
    <ligand>
        <name>NAD(+)</name>
        <dbReference type="ChEBI" id="CHEBI:57540"/>
    </ligand>
</feature>
<dbReference type="PANTHER" id="PTHR11728">
    <property type="entry name" value="GLYCEROL-3-PHOSPHATE DEHYDROGENASE"/>
    <property type="match status" value="1"/>
</dbReference>
<dbReference type="GO" id="GO:0005829">
    <property type="term" value="C:cytosol"/>
    <property type="evidence" value="ECO:0007669"/>
    <property type="project" value="TreeGrafter"/>
</dbReference>
<feature type="binding site" evidence="7">
    <location>
        <position position="96"/>
    </location>
    <ligand>
        <name>NAD(+)</name>
        <dbReference type="ChEBI" id="CHEBI:57540"/>
    </ligand>
</feature>
<feature type="binding site" evidence="6">
    <location>
        <begin position="323"/>
        <end position="324"/>
    </location>
    <ligand>
        <name>substrate</name>
    </ligand>
</feature>
<evidence type="ECO:0000256" key="1">
    <source>
        <dbReference type="ARBA" id="ARBA00011009"/>
    </source>
</evidence>
<feature type="active site" description="Proton acceptor" evidence="5">
    <location>
        <position position="259"/>
    </location>
</feature>
<feature type="binding site" evidence="6">
    <location>
        <position position="175"/>
    </location>
    <ligand>
        <name>substrate</name>
    </ligand>
</feature>
<dbReference type="GO" id="GO:0046168">
    <property type="term" value="P:glycerol-3-phosphate catabolic process"/>
    <property type="evidence" value="ECO:0007669"/>
    <property type="project" value="UniProtKB-UniRule"/>
</dbReference>
<dbReference type="PIRSF" id="PIRSF000114">
    <property type="entry name" value="Glycerol-3-P_dh"/>
    <property type="match status" value="1"/>
</dbReference>
<dbReference type="GO" id="GO:0051287">
    <property type="term" value="F:NAD binding"/>
    <property type="evidence" value="ECO:0007669"/>
    <property type="project" value="UniProtKB-UniRule"/>
</dbReference>
<evidence type="ECO:0000256" key="3">
    <source>
        <dbReference type="ARBA" id="ARBA00023027"/>
    </source>
</evidence>
<feature type="binding site" evidence="7">
    <location>
        <position position="323"/>
    </location>
    <ligand>
        <name>NAD(+)</name>
        <dbReference type="ChEBI" id="CHEBI:57540"/>
    </ligand>
</feature>
<dbReference type="PANTHER" id="PTHR11728:SF8">
    <property type="entry name" value="GLYCEROL-3-PHOSPHATE DEHYDROGENASE [NAD(+)]-RELATED"/>
    <property type="match status" value="1"/>
</dbReference>
<dbReference type="Pfam" id="PF07479">
    <property type="entry name" value="NAD_Gly3P_dh_C"/>
    <property type="match status" value="1"/>
</dbReference>
<feature type="binding site" evidence="7">
    <location>
        <position position="352"/>
    </location>
    <ligand>
        <name>NAD(+)</name>
        <dbReference type="ChEBI" id="CHEBI:57540"/>
    </ligand>
</feature>
<organism evidence="12">
    <name type="scientific">Anthurium amnicola</name>
    <dbReference type="NCBI Taxonomy" id="1678845"/>
    <lineage>
        <taxon>Eukaryota</taxon>
        <taxon>Viridiplantae</taxon>
        <taxon>Streptophyta</taxon>
        <taxon>Embryophyta</taxon>
        <taxon>Tracheophyta</taxon>
        <taxon>Spermatophyta</taxon>
        <taxon>Magnoliopsida</taxon>
        <taxon>Liliopsida</taxon>
        <taxon>Araceae</taxon>
        <taxon>Pothoideae</taxon>
        <taxon>Potheae</taxon>
        <taxon>Anthurium</taxon>
    </lineage>
</organism>
<dbReference type="FunFam" id="1.10.1040.10:FF:000004">
    <property type="entry name" value="Glycerol-3-phosphate dehydrogenase [NAD(+)]"/>
    <property type="match status" value="1"/>
</dbReference>
<dbReference type="AlphaFoldDB" id="A0A1D1YA96"/>
<evidence type="ECO:0000256" key="4">
    <source>
        <dbReference type="ARBA" id="ARBA00048683"/>
    </source>
</evidence>
<dbReference type="SUPFAM" id="SSF48179">
    <property type="entry name" value="6-phosphogluconate dehydrogenase C-terminal domain-like"/>
    <property type="match status" value="1"/>
</dbReference>
<feature type="binding site" evidence="7">
    <location>
        <position position="350"/>
    </location>
    <ligand>
        <name>NAD(+)</name>
        <dbReference type="ChEBI" id="CHEBI:57540"/>
    </ligand>
</feature>
<dbReference type="EMBL" id="GDJX01016402">
    <property type="protein sequence ID" value="JAT51534.1"/>
    <property type="molecule type" value="Transcribed_RNA"/>
</dbReference>
<dbReference type="FunFam" id="3.40.50.720:FF:000365">
    <property type="entry name" value="Glycerol-3-phosphate dehydrogenase [NAD(+)]"/>
    <property type="match status" value="1"/>
</dbReference>
<name>A0A1D1YA96_9ARAE</name>
<dbReference type="InterPro" id="IPR011128">
    <property type="entry name" value="G3P_DH_NAD-dep_N"/>
</dbReference>
<dbReference type="SUPFAM" id="SSF51735">
    <property type="entry name" value="NAD(P)-binding Rossmann-fold domains"/>
    <property type="match status" value="1"/>
</dbReference>